<keyword evidence="9 11" id="KW-0472">Membrane</keyword>
<sequence length="264" mass="27761">MAIPSTSHASGSGWRWALLGACIGIALALAVFAPARWLAAGLAQWSDGHLQLINARGTLWNGTAGVVFSSGAGGAESISLPGQLGWTLRPRWDGISATLDLPCCAAKPLEFKGRPRSDGLELEWRDGQSRWPAAMLAGFGAPWNTLKLEGALDLSMQALVLRWSGRQLTLAGRATLDATDISSSLSTLKPMGSYRIALEGGPVPSLLLTTREGSLQLSGSGRWNGTTMRFDGEASAAPGREDALSNLLNIIGRRDGARSLITLG</sequence>
<evidence type="ECO:0000256" key="4">
    <source>
        <dbReference type="ARBA" id="ARBA00022448"/>
    </source>
</evidence>
<keyword evidence="7 11" id="KW-0812">Transmembrane</keyword>
<evidence type="ECO:0000256" key="11">
    <source>
        <dbReference type="SAM" id="Phobius"/>
    </source>
</evidence>
<protein>
    <recommendedName>
        <fullName evidence="3">Type II secretion system protein N</fullName>
    </recommendedName>
    <alternativeName>
        <fullName evidence="10">General secretion pathway protein N</fullName>
    </alternativeName>
</protein>
<dbReference type="RefSeq" id="WP_301802939.1">
    <property type="nucleotide sequence ID" value="NZ_JAUJZH010000001.1"/>
</dbReference>
<proteinExistence type="inferred from homology"/>
<evidence type="ECO:0000313" key="13">
    <source>
        <dbReference type="Proteomes" id="UP001169027"/>
    </source>
</evidence>
<keyword evidence="11" id="KW-1133">Transmembrane helix</keyword>
<accession>A0ABT8RXR1</accession>
<organism evidence="12 13">
    <name type="scientific">Variovorax ginsengisoli</name>
    <dbReference type="NCBI Taxonomy" id="363844"/>
    <lineage>
        <taxon>Bacteria</taxon>
        <taxon>Pseudomonadati</taxon>
        <taxon>Pseudomonadota</taxon>
        <taxon>Betaproteobacteria</taxon>
        <taxon>Burkholderiales</taxon>
        <taxon>Comamonadaceae</taxon>
        <taxon>Variovorax</taxon>
    </lineage>
</organism>
<evidence type="ECO:0000256" key="1">
    <source>
        <dbReference type="ARBA" id="ARBA00004533"/>
    </source>
</evidence>
<evidence type="ECO:0000256" key="2">
    <source>
        <dbReference type="ARBA" id="ARBA00007208"/>
    </source>
</evidence>
<keyword evidence="4" id="KW-0813">Transport</keyword>
<keyword evidence="5" id="KW-1003">Cell membrane</keyword>
<evidence type="ECO:0000256" key="8">
    <source>
        <dbReference type="ARBA" id="ARBA00022927"/>
    </source>
</evidence>
<evidence type="ECO:0000256" key="5">
    <source>
        <dbReference type="ARBA" id="ARBA00022475"/>
    </source>
</evidence>
<comment type="subcellular location">
    <subcellularLocation>
        <location evidence="1">Cell inner membrane</location>
    </subcellularLocation>
</comment>
<evidence type="ECO:0000313" key="12">
    <source>
        <dbReference type="EMBL" id="MDO1531033.1"/>
    </source>
</evidence>
<gene>
    <name evidence="12" type="primary">gspN</name>
    <name evidence="12" type="ORF">Q2T77_01935</name>
</gene>
<keyword evidence="6" id="KW-0997">Cell inner membrane</keyword>
<keyword evidence="13" id="KW-1185">Reference proteome</keyword>
<name>A0ABT8RXR1_9BURK</name>
<evidence type="ECO:0000256" key="3">
    <source>
        <dbReference type="ARBA" id="ARBA00021563"/>
    </source>
</evidence>
<evidence type="ECO:0000256" key="10">
    <source>
        <dbReference type="ARBA" id="ARBA00030772"/>
    </source>
</evidence>
<keyword evidence="8" id="KW-0653">Protein transport</keyword>
<evidence type="ECO:0000256" key="6">
    <source>
        <dbReference type="ARBA" id="ARBA00022519"/>
    </source>
</evidence>
<feature type="transmembrane region" description="Helical" evidence="11">
    <location>
        <begin position="14"/>
        <end position="35"/>
    </location>
</feature>
<comment type="similarity">
    <text evidence="2">Belongs to the GSP N family.</text>
</comment>
<comment type="caution">
    <text evidence="12">The sequence shown here is derived from an EMBL/GenBank/DDBJ whole genome shotgun (WGS) entry which is preliminary data.</text>
</comment>
<evidence type="ECO:0000256" key="7">
    <source>
        <dbReference type="ARBA" id="ARBA00022692"/>
    </source>
</evidence>
<reference evidence="12" key="1">
    <citation type="submission" date="2023-06" db="EMBL/GenBank/DDBJ databases">
        <authorList>
            <person name="Jiang Y."/>
            <person name="Liu Q."/>
        </authorList>
    </citation>
    <scope>NUCLEOTIDE SEQUENCE</scope>
    <source>
        <strain evidence="12">CGMCC 1.12090</strain>
    </source>
</reference>
<dbReference type="InterPro" id="IPR022792">
    <property type="entry name" value="T2SS_protein-GspN"/>
</dbReference>
<dbReference type="EMBL" id="JAUKVY010000001">
    <property type="protein sequence ID" value="MDO1531033.1"/>
    <property type="molecule type" value="Genomic_DNA"/>
</dbReference>
<dbReference type="Proteomes" id="UP001169027">
    <property type="component" value="Unassembled WGS sequence"/>
</dbReference>
<evidence type="ECO:0000256" key="9">
    <source>
        <dbReference type="ARBA" id="ARBA00023136"/>
    </source>
</evidence>
<dbReference type="Pfam" id="PF01203">
    <property type="entry name" value="T2SSN"/>
    <property type="match status" value="1"/>
</dbReference>